<protein>
    <submittedName>
        <fullName evidence="3">Uncharacterized protein</fullName>
    </submittedName>
</protein>
<feature type="chain" id="PRO_5039313799" evidence="2">
    <location>
        <begin position="24"/>
        <end position="399"/>
    </location>
</feature>
<dbReference type="Proteomes" id="UP000828390">
    <property type="component" value="Unassembled WGS sequence"/>
</dbReference>
<feature type="coiled-coil region" evidence="1">
    <location>
        <begin position="177"/>
        <end position="211"/>
    </location>
</feature>
<evidence type="ECO:0000313" key="4">
    <source>
        <dbReference type="Proteomes" id="UP000828390"/>
    </source>
</evidence>
<name>A0A9D4K612_DREPO</name>
<evidence type="ECO:0000256" key="2">
    <source>
        <dbReference type="SAM" id="SignalP"/>
    </source>
</evidence>
<evidence type="ECO:0000313" key="3">
    <source>
        <dbReference type="EMBL" id="KAH3833722.1"/>
    </source>
</evidence>
<gene>
    <name evidence="3" type="ORF">DPMN_107035</name>
</gene>
<comment type="caution">
    <text evidence="3">The sequence shown here is derived from an EMBL/GenBank/DDBJ whole genome shotgun (WGS) entry which is preliminary data.</text>
</comment>
<keyword evidence="1" id="KW-0175">Coiled coil</keyword>
<evidence type="ECO:0000256" key="1">
    <source>
        <dbReference type="SAM" id="Coils"/>
    </source>
</evidence>
<dbReference type="OrthoDB" id="6092900at2759"/>
<accession>A0A9D4K612</accession>
<dbReference type="AlphaFoldDB" id="A0A9D4K612"/>
<keyword evidence="4" id="KW-1185">Reference proteome</keyword>
<reference evidence="3" key="2">
    <citation type="submission" date="2020-11" db="EMBL/GenBank/DDBJ databases">
        <authorList>
            <person name="McCartney M.A."/>
            <person name="Auch B."/>
            <person name="Kono T."/>
            <person name="Mallez S."/>
            <person name="Becker A."/>
            <person name="Gohl D.M."/>
            <person name="Silverstein K.A.T."/>
            <person name="Koren S."/>
            <person name="Bechman K.B."/>
            <person name="Herman A."/>
            <person name="Abrahante J.E."/>
            <person name="Garbe J."/>
        </authorList>
    </citation>
    <scope>NUCLEOTIDE SEQUENCE</scope>
    <source>
        <strain evidence="3">Duluth1</strain>
        <tissue evidence="3">Whole animal</tissue>
    </source>
</reference>
<feature type="signal peptide" evidence="2">
    <location>
        <begin position="1"/>
        <end position="23"/>
    </location>
</feature>
<keyword evidence="2" id="KW-0732">Signal</keyword>
<organism evidence="3 4">
    <name type="scientific">Dreissena polymorpha</name>
    <name type="common">Zebra mussel</name>
    <name type="synonym">Mytilus polymorpha</name>
    <dbReference type="NCBI Taxonomy" id="45954"/>
    <lineage>
        <taxon>Eukaryota</taxon>
        <taxon>Metazoa</taxon>
        <taxon>Spiralia</taxon>
        <taxon>Lophotrochozoa</taxon>
        <taxon>Mollusca</taxon>
        <taxon>Bivalvia</taxon>
        <taxon>Autobranchia</taxon>
        <taxon>Heteroconchia</taxon>
        <taxon>Euheterodonta</taxon>
        <taxon>Imparidentia</taxon>
        <taxon>Neoheterodontei</taxon>
        <taxon>Myida</taxon>
        <taxon>Dreissenoidea</taxon>
        <taxon>Dreissenidae</taxon>
        <taxon>Dreissena</taxon>
    </lineage>
</organism>
<dbReference type="EMBL" id="JAIWYP010000004">
    <property type="protein sequence ID" value="KAH3833722.1"/>
    <property type="molecule type" value="Genomic_DNA"/>
</dbReference>
<sequence length="399" mass="43365">MLLNTICLTVLFCALVLVFPTSAQTRCSLMIPVPDLGFCDAIGALEEHVDADLNEARGRMNVMREYEHDVFRQFNQQFTEIQNHTGISDLSIDDIDREISTLKRFVDTLLEMQTRAANAAVNNTSRVKRASSLPPAQQQLVDAAQQTFHQALAGVINQIQAAATTVADDATKDKAFHAKLQLELTSNQRALQQIEQQIHALDAAIQNALSQKKTVTGVSLAGVQQEVTDLLINASVAEQVSQRQLDFVEKTLKQWQQDEAKIGSDISNLQPHAAALSASLNNDEQDIIGLIGAEQILESSVDAALNKSADFIVMATNVSNAKGFLTQAGAQLFNLTLGLGPYEGDLKSQKASQSGLESLVSFSSKAQTTMSTDILMQKKNISDDIALLKFAFGLQATHP</sequence>
<reference evidence="3" key="1">
    <citation type="journal article" date="2019" name="bioRxiv">
        <title>The Genome of the Zebra Mussel, Dreissena polymorpha: A Resource for Invasive Species Research.</title>
        <authorList>
            <person name="McCartney M.A."/>
            <person name="Auch B."/>
            <person name="Kono T."/>
            <person name="Mallez S."/>
            <person name="Zhang Y."/>
            <person name="Obille A."/>
            <person name="Becker A."/>
            <person name="Abrahante J.E."/>
            <person name="Garbe J."/>
            <person name="Badalamenti J.P."/>
            <person name="Herman A."/>
            <person name="Mangelson H."/>
            <person name="Liachko I."/>
            <person name="Sullivan S."/>
            <person name="Sone E.D."/>
            <person name="Koren S."/>
            <person name="Silverstein K.A.T."/>
            <person name="Beckman K.B."/>
            <person name="Gohl D.M."/>
        </authorList>
    </citation>
    <scope>NUCLEOTIDE SEQUENCE</scope>
    <source>
        <strain evidence="3">Duluth1</strain>
        <tissue evidence="3">Whole animal</tissue>
    </source>
</reference>
<proteinExistence type="predicted"/>